<dbReference type="Proteomes" id="UP000319771">
    <property type="component" value="Unassembled WGS sequence"/>
</dbReference>
<feature type="region of interest" description="Disordered" evidence="11">
    <location>
        <begin position="1"/>
        <end position="69"/>
    </location>
</feature>
<dbReference type="SUPFAM" id="SSF51366">
    <property type="entry name" value="Ribulose-phoshate binding barrel"/>
    <property type="match status" value="1"/>
</dbReference>
<dbReference type="GO" id="GO:0004834">
    <property type="term" value="F:tryptophan synthase activity"/>
    <property type="evidence" value="ECO:0007669"/>
    <property type="project" value="UniProtKB-UniRule"/>
</dbReference>
<dbReference type="UniPathway" id="UPA00035">
    <property type="reaction ID" value="UER00044"/>
</dbReference>
<evidence type="ECO:0000256" key="2">
    <source>
        <dbReference type="ARBA" id="ARBA00004733"/>
    </source>
</evidence>
<evidence type="ECO:0000256" key="10">
    <source>
        <dbReference type="RuleBase" id="RU003662"/>
    </source>
</evidence>
<evidence type="ECO:0000256" key="7">
    <source>
        <dbReference type="ARBA" id="ARBA00023239"/>
    </source>
</evidence>
<evidence type="ECO:0000313" key="12">
    <source>
        <dbReference type="EMBL" id="TMQ72491.1"/>
    </source>
</evidence>
<dbReference type="InterPro" id="IPR011060">
    <property type="entry name" value="RibuloseP-bd_barrel"/>
</dbReference>
<dbReference type="NCBIfam" id="TIGR00262">
    <property type="entry name" value="trpA"/>
    <property type="match status" value="1"/>
</dbReference>
<name>A0A538U9B6_UNCEI</name>
<evidence type="ECO:0000256" key="9">
    <source>
        <dbReference type="HAMAP-Rule" id="MF_00131"/>
    </source>
</evidence>
<evidence type="ECO:0000256" key="1">
    <source>
        <dbReference type="ARBA" id="ARBA00003365"/>
    </source>
</evidence>
<comment type="function">
    <text evidence="1 9">The alpha subunit is responsible for the aldol cleavage of indoleglycerol phosphate to indole and glyceraldehyde 3-phosphate.</text>
</comment>
<dbReference type="PROSITE" id="PS00167">
    <property type="entry name" value="TRP_SYNTHASE_ALPHA"/>
    <property type="match status" value="1"/>
</dbReference>
<comment type="subunit">
    <text evidence="3 9">Tetramer of two alpha and two beta chains.</text>
</comment>
<feature type="compositionally biased region" description="Low complexity" evidence="11">
    <location>
        <begin position="8"/>
        <end position="32"/>
    </location>
</feature>
<gene>
    <name evidence="9" type="primary">trpA</name>
    <name evidence="12" type="ORF">E6K81_07240</name>
</gene>
<sequence>MRWRVRSRSGSASATPSAPAPPRAGTACSSRASRWRTGRSRRCRSTSTTATSARRSSTPRTPRATQASARSVADRALAAAVSRLGPAFASAHGATGLIPYVTAGYPSLEASLELLLAFDRLGARAVEVGIPFSDPIADGPDIQRAAEWALRARVGMVEALELVARLRARSQLPVVVMTYANPALRGGAEDFARRARAAGVDGVLISDLPPEESPEVWAALDREGLDTVTLVAPTTDDARLPRLLARARGFVYCLARTGVTGRGEGYAGVLPERVAALRRATTLPVAVGFGIADAMQARALRGVADAIVVGAAFMRAVAEDPARGVVERVGGLAAALVEALS</sequence>
<proteinExistence type="inferred from homology"/>
<reference evidence="12 13" key="1">
    <citation type="journal article" date="2019" name="Nat. Microbiol.">
        <title>Mediterranean grassland soil C-N compound turnover is dependent on rainfall and depth, and is mediated by genomically divergent microorganisms.</title>
        <authorList>
            <person name="Diamond S."/>
            <person name="Andeer P.F."/>
            <person name="Li Z."/>
            <person name="Crits-Christoph A."/>
            <person name="Burstein D."/>
            <person name="Anantharaman K."/>
            <person name="Lane K.R."/>
            <person name="Thomas B.C."/>
            <person name="Pan C."/>
            <person name="Northen T.R."/>
            <person name="Banfield J.F."/>
        </authorList>
    </citation>
    <scope>NUCLEOTIDE SEQUENCE [LARGE SCALE GENOMIC DNA]</scope>
    <source>
        <strain evidence="12">WS_11</strain>
    </source>
</reference>
<dbReference type="EC" id="4.2.1.20" evidence="9"/>
<dbReference type="Gene3D" id="3.20.20.70">
    <property type="entry name" value="Aldolase class I"/>
    <property type="match status" value="1"/>
</dbReference>
<dbReference type="HAMAP" id="MF_00131">
    <property type="entry name" value="Trp_synth_alpha"/>
    <property type="match status" value="1"/>
</dbReference>
<dbReference type="PANTHER" id="PTHR43406:SF1">
    <property type="entry name" value="TRYPTOPHAN SYNTHASE ALPHA CHAIN, CHLOROPLASTIC"/>
    <property type="match status" value="1"/>
</dbReference>
<evidence type="ECO:0000256" key="8">
    <source>
        <dbReference type="ARBA" id="ARBA00049047"/>
    </source>
</evidence>
<comment type="catalytic activity">
    <reaction evidence="8 9">
        <text>(1S,2R)-1-C-(indol-3-yl)glycerol 3-phosphate + L-serine = D-glyceraldehyde 3-phosphate + L-tryptophan + H2O</text>
        <dbReference type="Rhea" id="RHEA:10532"/>
        <dbReference type="ChEBI" id="CHEBI:15377"/>
        <dbReference type="ChEBI" id="CHEBI:33384"/>
        <dbReference type="ChEBI" id="CHEBI:57912"/>
        <dbReference type="ChEBI" id="CHEBI:58866"/>
        <dbReference type="ChEBI" id="CHEBI:59776"/>
        <dbReference type="EC" id="4.2.1.20"/>
    </reaction>
</comment>
<evidence type="ECO:0000256" key="3">
    <source>
        <dbReference type="ARBA" id="ARBA00011270"/>
    </source>
</evidence>
<evidence type="ECO:0000256" key="5">
    <source>
        <dbReference type="ARBA" id="ARBA00022822"/>
    </source>
</evidence>
<dbReference type="Pfam" id="PF00290">
    <property type="entry name" value="Trp_syntA"/>
    <property type="match status" value="1"/>
</dbReference>
<keyword evidence="6 9" id="KW-0057">Aromatic amino acid biosynthesis</keyword>
<dbReference type="InterPro" id="IPR013785">
    <property type="entry name" value="Aldolase_TIM"/>
</dbReference>
<evidence type="ECO:0000256" key="4">
    <source>
        <dbReference type="ARBA" id="ARBA00022605"/>
    </source>
</evidence>
<dbReference type="EMBL" id="VBPB01000106">
    <property type="protein sequence ID" value="TMQ72491.1"/>
    <property type="molecule type" value="Genomic_DNA"/>
</dbReference>
<comment type="similarity">
    <text evidence="9 10">Belongs to the TrpA family.</text>
</comment>
<keyword evidence="5 9" id="KW-0822">Tryptophan biosynthesis</keyword>
<dbReference type="InterPro" id="IPR002028">
    <property type="entry name" value="Trp_synthase_suA"/>
</dbReference>
<keyword evidence="4 9" id="KW-0028">Amino-acid biosynthesis</keyword>
<protein>
    <recommendedName>
        <fullName evidence="9">Tryptophan synthase alpha chain</fullName>
        <ecNumber evidence="9">4.2.1.20</ecNumber>
    </recommendedName>
</protein>
<dbReference type="FunFam" id="3.20.20.70:FF:000037">
    <property type="entry name" value="Tryptophan synthase alpha chain"/>
    <property type="match status" value="1"/>
</dbReference>
<comment type="pathway">
    <text evidence="2 9">Amino-acid biosynthesis; L-tryptophan biosynthesis; L-tryptophan from chorismate: step 5/5.</text>
</comment>
<dbReference type="GO" id="GO:0005829">
    <property type="term" value="C:cytosol"/>
    <property type="evidence" value="ECO:0007669"/>
    <property type="project" value="TreeGrafter"/>
</dbReference>
<keyword evidence="7 9" id="KW-0456">Lyase</keyword>
<feature type="compositionally biased region" description="Basic residues" evidence="11">
    <location>
        <begin position="33"/>
        <end position="44"/>
    </location>
</feature>
<accession>A0A538U9B6</accession>
<dbReference type="PANTHER" id="PTHR43406">
    <property type="entry name" value="TRYPTOPHAN SYNTHASE, ALPHA CHAIN"/>
    <property type="match status" value="1"/>
</dbReference>
<feature type="active site" description="Proton acceptor" evidence="9">
    <location>
        <position position="127"/>
    </location>
</feature>
<organism evidence="12 13">
    <name type="scientific">Eiseniibacteriota bacterium</name>
    <dbReference type="NCBI Taxonomy" id="2212470"/>
    <lineage>
        <taxon>Bacteria</taxon>
        <taxon>Candidatus Eiseniibacteriota</taxon>
    </lineage>
</organism>
<dbReference type="InterPro" id="IPR018204">
    <property type="entry name" value="Trp_synthase_alpha_AS"/>
</dbReference>
<comment type="caution">
    <text evidence="12">The sequence shown here is derived from an EMBL/GenBank/DDBJ whole genome shotgun (WGS) entry which is preliminary data.</text>
</comment>
<dbReference type="AlphaFoldDB" id="A0A538U9B6"/>
<feature type="active site" description="Proton acceptor" evidence="9">
    <location>
        <position position="138"/>
    </location>
</feature>
<evidence type="ECO:0000313" key="13">
    <source>
        <dbReference type="Proteomes" id="UP000319771"/>
    </source>
</evidence>
<evidence type="ECO:0000256" key="11">
    <source>
        <dbReference type="SAM" id="MobiDB-lite"/>
    </source>
</evidence>
<dbReference type="CDD" id="cd04724">
    <property type="entry name" value="Tryptophan_synthase_alpha"/>
    <property type="match status" value="1"/>
</dbReference>
<evidence type="ECO:0000256" key="6">
    <source>
        <dbReference type="ARBA" id="ARBA00023141"/>
    </source>
</evidence>
<feature type="compositionally biased region" description="Low complexity" evidence="11">
    <location>
        <begin position="45"/>
        <end position="69"/>
    </location>
</feature>